<keyword evidence="12 15" id="KW-0460">Magnesium</keyword>
<dbReference type="InterPro" id="IPR029057">
    <property type="entry name" value="PRTase-like"/>
</dbReference>
<dbReference type="EC" id="2.4.2.8" evidence="15"/>
<dbReference type="Pfam" id="PF00156">
    <property type="entry name" value="Pribosyltran"/>
    <property type="match status" value="1"/>
</dbReference>
<comment type="subcellular location">
    <subcellularLocation>
        <location evidence="2 15">Cytoplasm</location>
    </subcellularLocation>
</comment>
<keyword evidence="10 15" id="KW-0660">Purine salvage</keyword>
<evidence type="ECO:0000313" key="18">
    <source>
        <dbReference type="Proteomes" id="UP000064249"/>
    </source>
</evidence>
<dbReference type="GO" id="GO:0000166">
    <property type="term" value="F:nucleotide binding"/>
    <property type="evidence" value="ECO:0007669"/>
    <property type="project" value="UniProtKB-KW"/>
</dbReference>
<proteinExistence type="inferred from homology"/>
<dbReference type="SUPFAM" id="SSF53271">
    <property type="entry name" value="PRTase-like"/>
    <property type="match status" value="1"/>
</dbReference>
<name>A0A101FX56_9CHLR</name>
<comment type="cofactor">
    <cofactor evidence="1 15">
        <name>Mg(2+)</name>
        <dbReference type="ChEBI" id="CHEBI:18420"/>
    </cofactor>
</comment>
<dbReference type="InterPro" id="IPR050408">
    <property type="entry name" value="HGPRT"/>
</dbReference>
<keyword evidence="9 15" id="KW-0479">Metal-binding</keyword>
<dbReference type="GO" id="GO:0005829">
    <property type="term" value="C:cytosol"/>
    <property type="evidence" value="ECO:0007669"/>
    <property type="project" value="TreeGrafter"/>
</dbReference>
<sequence>MHDYHSFLAEILIPEDQLKARVKELGEEISRDYEDKEIMAICILRGGVMFLTDLIRHIKPPVAIDFMGVSSYGVGSRSSDGQVRITLDLTTSIGGKHVLIVEDIIDSGNTLASVIEMLRTRNPASLEVCTLLNKFSRREVDVPIKYSGFDIPDKFVFGYGLDMDEYYRNLPFIGVVDLDKYEAQV</sequence>
<evidence type="ECO:0000256" key="15">
    <source>
        <dbReference type="RuleBase" id="RU364099"/>
    </source>
</evidence>
<dbReference type="PATRIC" id="fig|167964.4.peg.1353"/>
<comment type="catalytic activity">
    <reaction evidence="14">
        <text>IMP + diphosphate = hypoxanthine + 5-phospho-alpha-D-ribose 1-diphosphate</text>
        <dbReference type="Rhea" id="RHEA:17973"/>
        <dbReference type="ChEBI" id="CHEBI:17368"/>
        <dbReference type="ChEBI" id="CHEBI:33019"/>
        <dbReference type="ChEBI" id="CHEBI:58017"/>
        <dbReference type="ChEBI" id="CHEBI:58053"/>
        <dbReference type="EC" id="2.4.2.8"/>
    </reaction>
    <physiologicalReaction direction="right-to-left" evidence="14">
        <dbReference type="Rhea" id="RHEA:17975"/>
    </physiologicalReaction>
</comment>
<dbReference type="EMBL" id="LGFU01000123">
    <property type="protein sequence ID" value="KUK45887.1"/>
    <property type="molecule type" value="Genomic_DNA"/>
</dbReference>
<evidence type="ECO:0000256" key="5">
    <source>
        <dbReference type="ARBA" id="ARBA00008391"/>
    </source>
</evidence>
<evidence type="ECO:0000256" key="3">
    <source>
        <dbReference type="ARBA" id="ARBA00004669"/>
    </source>
</evidence>
<evidence type="ECO:0000259" key="16">
    <source>
        <dbReference type="Pfam" id="PF00156"/>
    </source>
</evidence>
<dbReference type="CDD" id="cd06223">
    <property type="entry name" value="PRTases_typeI"/>
    <property type="match status" value="1"/>
</dbReference>
<evidence type="ECO:0000256" key="8">
    <source>
        <dbReference type="ARBA" id="ARBA00022679"/>
    </source>
</evidence>
<evidence type="ECO:0000256" key="7">
    <source>
        <dbReference type="ARBA" id="ARBA00022676"/>
    </source>
</evidence>
<dbReference type="InterPro" id="IPR005904">
    <property type="entry name" value="Hxn_phspho_trans"/>
</dbReference>
<evidence type="ECO:0000256" key="6">
    <source>
        <dbReference type="ARBA" id="ARBA00022490"/>
    </source>
</evidence>
<keyword evidence="8 15" id="KW-0808">Transferase</keyword>
<feature type="domain" description="Phosphoribosyltransferase" evidence="16">
    <location>
        <begin position="17"/>
        <end position="162"/>
    </location>
</feature>
<dbReference type="FunFam" id="3.40.50.2020:FF:000006">
    <property type="entry name" value="Hypoxanthine phosphoribosyltransferase"/>
    <property type="match status" value="1"/>
</dbReference>
<comment type="pathway">
    <text evidence="3 15">Purine metabolism; IMP biosynthesis via salvage pathway; IMP from hypoxanthine: step 1/1.</text>
</comment>
<dbReference type="GO" id="GO:0046100">
    <property type="term" value="P:hypoxanthine metabolic process"/>
    <property type="evidence" value="ECO:0007669"/>
    <property type="project" value="TreeGrafter"/>
</dbReference>
<evidence type="ECO:0000256" key="10">
    <source>
        <dbReference type="ARBA" id="ARBA00022726"/>
    </source>
</evidence>
<dbReference type="PANTHER" id="PTHR43340:SF1">
    <property type="entry name" value="HYPOXANTHINE PHOSPHORIBOSYLTRANSFERASE"/>
    <property type="match status" value="1"/>
</dbReference>
<dbReference type="GO" id="GO:0006166">
    <property type="term" value="P:purine ribonucleoside salvage"/>
    <property type="evidence" value="ECO:0007669"/>
    <property type="project" value="UniProtKB-KW"/>
</dbReference>
<dbReference type="GO" id="GO:0004422">
    <property type="term" value="F:hypoxanthine phosphoribosyltransferase activity"/>
    <property type="evidence" value="ECO:0007669"/>
    <property type="project" value="InterPro"/>
</dbReference>
<evidence type="ECO:0000256" key="12">
    <source>
        <dbReference type="ARBA" id="ARBA00022842"/>
    </source>
</evidence>
<accession>A0A101FX56</accession>
<dbReference type="AlphaFoldDB" id="A0A101FX56"/>
<comment type="caution">
    <text evidence="17">The sequence shown here is derived from an EMBL/GenBank/DDBJ whole genome shotgun (WGS) entry which is preliminary data.</text>
</comment>
<dbReference type="Proteomes" id="UP000064249">
    <property type="component" value="Unassembled WGS sequence"/>
</dbReference>
<evidence type="ECO:0000256" key="11">
    <source>
        <dbReference type="ARBA" id="ARBA00022741"/>
    </source>
</evidence>
<organism evidence="17 18">
    <name type="scientific">Anaerolinea thermophila</name>
    <dbReference type="NCBI Taxonomy" id="167964"/>
    <lineage>
        <taxon>Bacteria</taxon>
        <taxon>Bacillati</taxon>
        <taxon>Chloroflexota</taxon>
        <taxon>Anaerolineae</taxon>
        <taxon>Anaerolineales</taxon>
        <taxon>Anaerolineaceae</taxon>
        <taxon>Anaerolinea</taxon>
    </lineage>
</organism>
<comment type="pathway">
    <text evidence="4">Purine metabolism; GMP biosynthesis via salvage pathway; GMP from guanine: step 1/1.</text>
</comment>
<evidence type="ECO:0000256" key="9">
    <source>
        <dbReference type="ARBA" id="ARBA00022723"/>
    </source>
</evidence>
<reference evidence="17 18" key="1">
    <citation type="journal article" date="2015" name="MBio">
        <title>Genome-Resolved Metagenomic Analysis Reveals Roles for Candidate Phyla and Other Microbial Community Members in Biogeochemical Transformations in Oil Reservoirs.</title>
        <authorList>
            <person name="Hu P."/>
            <person name="Tom L."/>
            <person name="Singh A."/>
            <person name="Thomas B.C."/>
            <person name="Baker B.J."/>
            <person name="Piceno Y.M."/>
            <person name="Andersen G.L."/>
            <person name="Banfield J.F."/>
        </authorList>
    </citation>
    <scope>NUCLEOTIDE SEQUENCE [LARGE SCALE GENOMIC DNA]</scope>
    <source>
        <strain evidence="17">46_16</strain>
    </source>
</reference>
<dbReference type="GO" id="GO:0052657">
    <property type="term" value="F:guanine phosphoribosyltransferase activity"/>
    <property type="evidence" value="ECO:0007669"/>
    <property type="project" value="RHEA"/>
</dbReference>
<evidence type="ECO:0000256" key="1">
    <source>
        <dbReference type="ARBA" id="ARBA00001946"/>
    </source>
</evidence>
<evidence type="ECO:0000256" key="14">
    <source>
        <dbReference type="ARBA" id="ARBA00049402"/>
    </source>
</evidence>
<comment type="similarity">
    <text evidence="5 15">Belongs to the purine/pyrimidine phosphoribosyltransferase family.</text>
</comment>
<keyword evidence="6 15" id="KW-0963">Cytoplasm</keyword>
<dbReference type="UniPathway" id="UPA00591">
    <property type="reaction ID" value="UER00648"/>
</dbReference>
<dbReference type="GO" id="GO:0032264">
    <property type="term" value="P:IMP salvage"/>
    <property type="evidence" value="ECO:0007669"/>
    <property type="project" value="UniProtKB-UniPathway"/>
</dbReference>
<dbReference type="GO" id="GO:0000287">
    <property type="term" value="F:magnesium ion binding"/>
    <property type="evidence" value="ECO:0007669"/>
    <property type="project" value="TreeGrafter"/>
</dbReference>
<evidence type="ECO:0000256" key="13">
    <source>
        <dbReference type="ARBA" id="ARBA00048811"/>
    </source>
</evidence>
<gene>
    <name evidence="17" type="ORF">XD73_1241</name>
</gene>
<dbReference type="Gene3D" id="3.40.50.2020">
    <property type="match status" value="1"/>
</dbReference>
<comment type="catalytic activity">
    <reaction evidence="13">
        <text>GMP + diphosphate = guanine + 5-phospho-alpha-D-ribose 1-diphosphate</text>
        <dbReference type="Rhea" id="RHEA:25424"/>
        <dbReference type="ChEBI" id="CHEBI:16235"/>
        <dbReference type="ChEBI" id="CHEBI:33019"/>
        <dbReference type="ChEBI" id="CHEBI:58017"/>
        <dbReference type="ChEBI" id="CHEBI:58115"/>
        <dbReference type="EC" id="2.4.2.8"/>
    </reaction>
    <physiologicalReaction direction="right-to-left" evidence="13">
        <dbReference type="Rhea" id="RHEA:25426"/>
    </physiologicalReaction>
</comment>
<evidence type="ECO:0000256" key="4">
    <source>
        <dbReference type="ARBA" id="ARBA00004676"/>
    </source>
</evidence>
<dbReference type="NCBIfam" id="TIGR01203">
    <property type="entry name" value="HGPRTase"/>
    <property type="match status" value="1"/>
</dbReference>
<protein>
    <recommendedName>
        <fullName evidence="15">Hypoxanthine phosphoribosyltransferase</fullName>
        <ecNumber evidence="15">2.4.2.8</ecNumber>
    </recommendedName>
</protein>
<dbReference type="PANTHER" id="PTHR43340">
    <property type="entry name" value="HYPOXANTHINE-GUANINE PHOSPHORIBOSYLTRANSFERASE"/>
    <property type="match status" value="1"/>
</dbReference>
<keyword evidence="11 15" id="KW-0547">Nucleotide-binding</keyword>
<dbReference type="GO" id="GO:0032263">
    <property type="term" value="P:GMP salvage"/>
    <property type="evidence" value="ECO:0007669"/>
    <property type="project" value="TreeGrafter"/>
</dbReference>
<evidence type="ECO:0000313" key="17">
    <source>
        <dbReference type="EMBL" id="KUK45887.1"/>
    </source>
</evidence>
<evidence type="ECO:0000256" key="2">
    <source>
        <dbReference type="ARBA" id="ARBA00004496"/>
    </source>
</evidence>
<keyword evidence="7 15" id="KW-0328">Glycosyltransferase</keyword>
<dbReference type="GO" id="GO:0006178">
    <property type="term" value="P:guanine salvage"/>
    <property type="evidence" value="ECO:0007669"/>
    <property type="project" value="TreeGrafter"/>
</dbReference>
<dbReference type="InterPro" id="IPR000836">
    <property type="entry name" value="PRTase_dom"/>
</dbReference>